<dbReference type="SUPFAM" id="SSF53098">
    <property type="entry name" value="Ribonuclease H-like"/>
    <property type="match status" value="1"/>
</dbReference>
<sequence length="623" mass="71033">MSPVASVPSINPSSSLKRNSGDIGWDYGVLVDPNNLNVIKCKFCDLVVRVGIYRLKQYVGGIRGEVRPCLKAPPKAINKCKKVVDDSKQAKKARQEEKQDVRDVVILDDGPDVEDTTINREGLDDVGDSTQRKLGPMDKFTLPMDSSSLSNTKLVRQQRIPEALWKEIMHALKRYIARWVYVHDNKLVHCSITKINVVNFWRMPFHAINNEEFDQLLEAAGRFGPGGQKPNQHELREKLLYDEVEDTKKLLKLQEQEWAKNGCSIMTDAWTDQKRRSIMNMCVNCSIGITFLESNEASAESHTGEFIFHLYEKKNELRAMSQSEEWETISHVKKTPKGVQATATLVKPNFWASVALCLRVFEPLVKVLHMVDGDMKPSMAFLYGEILKAKKEIMVGLGNIDKVGTLNLYNNIIEIIDEKMKGRLNSPLHLAAYFLNPYYSYNDSSIFGEEEVMDGFFTAVETFYHAKWWENYGTQVPTLQKMAIRILSLTSSSSDCERNRSCFDGVHTRKRNRLTCERVEQLIYVRFNNLHSKKKAKAKKNNKVDPLVAANATCAQWWMVDGGDDNNSDVDAVTGLTWQQIVDTCGPEEVTKQRRSARLAQPRQIEEDVQSEPEELPNEEEEI</sequence>
<proteinExistence type="predicted"/>
<dbReference type="EMBL" id="CAJGYO010000007">
    <property type="protein sequence ID" value="CAD6243862.1"/>
    <property type="molecule type" value="Genomic_DNA"/>
</dbReference>
<dbReference type="GO" id="GO:0046983">
    <property type="term" value="F:protein dimerization activity"/>
    <property type="evidence" value="ECO:0007669"/>
    <property type="project" value="InterPro"/>
</dbReference>
<feature type="domain" description="HAT C-terminal dimerisation" evidence="3">
    <location>
        <begin position="461"/>
        <end position="528"/>
    </location>
</feature>
<feature type="region of interest" description="Disordered" evidence="1">
    <location>
        <begin position="587"/>
        <end position="623"/>
    </location>
</feature>
<dbReference type="Pfam" id="PF04937">
    <property type="entry name" value="DUF659"/>
    <property type="match status" value="1"/>
</dbReference>
<dbReference type="AlphaFoldDB" id="A0A811PAG5"/>
<dbReference type="InterPro" id="IPR007021">
    <property type="entry name" value="DUF659"/>
</dbReference>
<gene>
    <name evidence="4" type="ORF">NCGR_LOCUS28782</name>
</gene>
<dbReference type="PANTHER" id="PTHR32166:SF74">
    <property type="entry name" value="OS05G0256350 PROTEIN"/>
    <property type="match status" value="1"/>
</dbReference>
<feature type="domain" description="DUF659" evidence="2">
    <location>
        <begin position="230"/>
        <end position="313"/>
    </location>
</feature>
<evidence type="ECO:0000259" key="3">
    <source>
        <dbReference type="Pfam" id="PF05699"/>
    </source>
</evidence>
<organism evidence="4 5">
    <name type="scientific">Miscanthus lutarioriparius</name>
    <dbReference type="NCBI Taxonomy" id="422564"/>
    <lineage>
        <taxon>Eukaryota</taxon>
        <taxon>Viridiplantae</taxon>
        <taxon>Streptophyta</taxon>
        <taxon>Embryophyta</taxon>
        <taxon>Tracheophyta</taxon>
        <taxon>Spermatophyta</taxon>
        <taxon>Magnoliopsida</taxon>
        <taxon>Liliopsida</taxon>
        <taxon>Poales</taxon>
        <taxon>Poaceae</taxon>
        <taxon>PACMAD clade</taxon>
        <taxon>Panicoideae</taxon>
        <taxon>Andropogonodae</taxon>
        <taxon>Andropogoneae</taxon>
        <taxon>Saccharinae</taxon>
        <taxon>Miscanthus</taxon>
    </lineage>
</organism>
<dbReference type="Pfam" id="PF05699">
    <property type="entry name" value="Dimer_Tnp_hAT"/>
    <property type="match status" value="1"/>
</dbReference>
<dbReference type="InterPro" id="IPR008906">
    <property type="entry name" value="HATC_C_dom"/>
</dbReference>
<keyword evidence="5" id="KW-1185">Reference proteome</keyword>
<evidence type="ECO:0000313" key="5">
    <source>
        <dbReference type="Proteomes" id="UP000604825"/>
    </source>
</evidence>
<accession>A0A811PAG5</accession>
<feature type="compositionally biased region" description="Acidic residues" evidence="1">
    <location>
        <begin position="607"/>
        <end position="623"/>
    </location>
</feature>
<evidence type="ECO:0008006" key="6">
    <source>
        <dbReference type="Google" id="ProtNLM"/>
    </source>
</evidence>
<dbReference type="PANTHER" id="PTHR32166">
    <property type="entry name" value="OSJNBA0013A04.12 PROTEIN"/>
    <property type="match status" value="1"/>
</dbReference>
<evidence type="ECO:0000313" key="4">
    <source>
        <dbReference type="EMBL" id="CAD6243862.1"/>
    </source>
</evidence>
<evidence type="ECO:0000256" key="1">
    <source>
        <dbReference type="SAM" id="MobiDB-lite"/>
    </source>
</evidence>
<evidence type="ECO:0000259" key="2">
    <source>
        <dbReference type="Pfam" id="PF04937"/>
    </source>
</evidence>
<comment type="caution">
    <text evidence="4">The sequence shown here is derived from an EMBL/GenBank/DDBJ whole genome shotgun (WGS) entry which is preliminary data.</text>
</comment>
<dbReference type="Proteomes" id="UP000604825">
    <property type="component" value="Unassembled WGS sequence"/>
</dbReference>
<dbReference type="InterPro" id="IPR012337">
    <property type="entry name" value="RNaseH-like_sf"/>
</dbReference>
<dbReference type="OrthoDB" id="663072at2759"/>
<name>A0A811PAG5_9POAL</name>
<reference evidence="4" key="1">
    <citation type="submission" date="2020-10" db="EMBL/GenBank/DDBJ databases">
        <authorList>
            <person name="Han B."/>
            <person name="Lu T."/>
            <person name="Zhao Q."/>
            <person name="Huang X."/>
            <person name="Zhao Y."/>
        </authorList>
    </citation>
    <scope>NUCLEOTIDE SEQUENCE</scope>
</reference>
<protein>
    <recommendedName>
        <fullName evidence="6">HAT C-terminal dimerisation domain-containing protein</fullName>
    </recommendedName>
</protein>